<name>A0A4R5AMJ8_9ACTN</name>
<keyword evidence="3" id="KW-1185">Reference proteome</keyword>
<keyword evidence="1" id="KW-0812">Transmembrane</keyword>
<feature type="transmembrane region" description="Helical" evidence="1">
    <location>
        <begin position="69"/>
        <end position="90"/>
    </location>
</feature>
<gene>
    <name evidence="2" type="ORF">E1298_35900</name>
</gene>
<dbReference type="EMBL" id="SMKU01000290">
    <property type="protein sequence ID" value="TDD71422.1"/>
    <property type="molecule type" value="Genomic_DNA"/>
</dbReference>
<protein>
    <submittedName>
        <fullName evidence="2">Uncharacterized protein</fullName>
    </submittedName>
</protein>
<dbReference type="RefSeq" id="WP_131901352.1">
    <property type="nucleotide sequence ID" value="NZ_SMKU01000290.1"/>
</dbReference>
<dbReference type="AlphaFoldDB" id="A0A4R5AMJ8"/>
<evidence type="ECO:0000313" key="3">
    <source>
        <dbReference type="Proteomes" id="UP000294513"/>
    </source>
</evidence>
<evidence type="ECO:0000313" key="2">
    <source>
        <dbReference type="EMBL" id="TDD71422.1"/>
    </source>
</evidence>
<dbReference type="OrthoDB" id="3481760at2"/>
<keyword evidence="1" id="KW-0472">Membrane</keyword>
<comment type="caution">
    <text evidence="2">The sequence shown here is derived from an EMBL/GenBank/DDBJ whole genome shotgun (WGS) entry which is preliminary data.</text>
</comment>
<evidence type="ECO:0000256" key="1">
    <source>
        <dbReference type="SAM" id="Phobius"/>
    </source>
</evidence>
<feature type="transmembrane region" description="Helical" evidence="1">
    <location>
        <begin position="130"/>
        <end position="147"/>
    </location>
</feature>
<dbReference type="Proteomes" id="UP000294513">
    <property type="component" value="Unassembled WGS sequence"/>
</dbReference>
<organism evidence="2 3">
    <name type="scientific">Actinomadura rubrisoli</name>
    <dbReference type="NCBI Taxonomy" id="2530368"/>
    <lineage>
        <taxon>Bacteria</taxon>
        <taxon>Bacillati</taxon>
        <taxon>Actinomycetota</taxon>
        <taxon>Actinomycetes</taxon>
        <taxon>Streptosporangiales</taxon>
        <taxon>Thermomonosporaceae</taxon>
        <taxon>Actinomadura</taxon>
    </lineage>
</organism>
<sequence length="153" mass="17233">MALHIGRKHRETSDAPAAAPRWRFWQGRRLWPSRTAPAAGTGTGAPDATKTVVVERKPRRWRRTRPNPVSMMILAAGWAAVVILALGMLLTWGDANPGNDIVDAVLDAGRWLATPFHDVFTRRDPEEQLYINWTIAAVVYYVLARAVSWMTRF</sequence>
<proteinExistence type="predicted"/>
<keyword evidence="1" id="KW-1133">Transmembrane helix</keyword>
<accession>A0A4R5AMJ8</accession>
<reference evidence="2 3" key="1">
    <citation type="submission" date="2019-03" db="EMBL/GenBank/DDBJ databases">
        <title>Draft genome sequences of novel Actinobacteria.</title>
        <authorList>
            <person name="Sahin N."/>
            <person name="Ay H."/>
            <person name="Saygin H."/>
        </authorList>
    </citation>
    <scope>NUCLEOTIDE SEQUENCE [LARGE SCALE GENOMIC DNA]</scope>
    <source>
        <strain evidence="2 3">H3C3</strain>
    </source>
</reference>